<dbReference type="SUPFAM" id="SSF54236">
    <property type="entry name" value="Ubiquitin-like"/>
    <property type="match status" value="1"/>
</dbReference>
<sequence>MQIFVKSITGKTFTLEVEPSDTIENTKTQIEDQEGISRDQQRLIFDGKELEDSRTLSYYNIQEGSTLNLKKKQRHDHKP</sequence>
<dbReference type="PROSITE" id="PS50053">
    <property type="entry name" value="UBIQUITIN_2"/>
    <property type="match status" value="1"/>
</dbReference>
<name>A0AAV7D396_ENGPU</name>
<accession>A0AAV7D396</accession>
<feature type="domain" description="Ubiquitin-like" evidence="1">
    <location>
        <begin position="1"/>
        <end position="76"/>
    </location>
</feature>
<comment type="caution">
    <text evidence="2">The sequence shown here is derived from an EMBL/GenBank/DDBJ whole genome shotgun (WGS) entry which is preliminary data.</text>
</comment>
<dbReference type="InterPro" id="IPR019956">
    <property type="entry name" value="Ubiquitin_dom"/>
</dbReference>
<organism evidence="2 3">
    <name type="scientific">Engystomops pustulosus</name>
    <name type="common">Tungara frog</name>
    <name type="synonym">Physalaemus pustulosus</name>
    <dbReference type="NCBI Taxonomy" id="76066"/>
    <lineage>
        <taxon>Eukaryota</taxon>
        <taxon>Metazoa</taxon>
        <taxon>Chordata</taxon>
        <taxon>Craniata</taxon>
        <taxon>Vertebrata</taxon>
        <taxon>Euteleostomi</taxon>
        <taxon>Amphibia</taxon>
        <taxon>Batrachia</taxon>
        <taxon>Anura</taxon>
        <taxon>Neobatrachia</taxon>
        <taxon>Hyloidea</taxon>
        <taxon>Leptodactylidae</taxon>
        <taxon>Leiuperinae</taxon>
        <taxon>Engystomops</taxon>
    </lineage>
</organism>
<reference evidence="2" key="1">
    <citation type="thesis" date="2020" institute="ProQuest LLC" country="789 East Eisenhower Parkway, Ann Arbor, MI, USA">
        <title>Comparative Genomics and Chromosome Evolution.</title>
        <authorList>
            <person name="Mudd A.B."/>
        </authorList>
    </citation>
    <scope>NUCLEOTIDE SEQUENCE</scope>
    <source>
        <strain evidence="2">237g6f4</strain>
        <tissue evidence="2">Blood</tissue>
    </source>
</reference>
<dbReference type="PANTHER" id="PTHR10666">
    <property type="entry name" value="UBIQUITIN"/>
    <property type="match status" value="1"/>
</dbReference>
<dbReference type="Pfam" id="PF00240">
    <property type="entry name" value="ubiquitin"/>
    <property type="match status" value="1"/>
</dbReference>
<dbReference type="Proteomes" id="UP000824782">
    <property type="component" value="Unassembled WGS sequence"/>
</dbReference>
<keyword evidence="3" id="KW-1185">Reference proteome</keyword>
<evidence type="ECO:0000313" key="2">
    <source>
        <dbReference type="EMBL" id="KAG8590627.1"/>
    </source>
</evidence>
<dbReference type="AlphaFoldDB" id="A0AAV7D396"/>
<evidence type="ECO:0000313" key="3">
    <source>
        <dbReference type="Proteomes" id="UP000824782"/>
    </source>
</evidence>
<gene>
    <name evidence="2" type="ORF">GDO81_006817</name>
</gene>
<dbReference type="SMART" id="SM00213">
    <property type="entry name" value="UBQ"/>
    <property type="match status" value="1"/>
</dbReference>
<dbReference type="InterPro" id="IPR050158">
    <property type="entry name" value="Ubiquitin_ubiquitin-like"/>
</dbReference>
<dbReference type="FunFam" id="3.10.20.90:FF:000160">
    <property type="entry name" value="Polyubiquitin-C"/>
    <property type="match status" value="1"/>
</dbReference>
<dbReference type="InterPro" id="IPR029071">
    <property type="entry name" value="Ubiquitin-like_domsf"/>
</dbReference>
<dbReference type="InterPro" id="IPR000626">
    <property type="entry name" value="Ubiquitin-like_dom"/>
</dbReference>
<dbReference type="PRINTS" id="PR00348">
    <property type="entry name" value="UBIQUITIN"/>
</dbReference>
<dbReference type="EMBL" id="WNYA01000002">
    <property type="protein sequence ID" value="KAG8590627.1"/>
    <property type="molecule type" value="Genomic_DNA"/>
</dbReference>
<protein>
    <recommendedName>
        <fullName evidence="1">Ubiquitin-like domain-containing protein</fullName>
    </recommendedName>
</protein>
<evidence type="ECO:0000259" key="1">
    <source>
        <dbReference type="PROSITE" id="PS50053"/>
    </source>
</evidence>
<dbReference type="Gene3D" id="3.10.20.90">
    <property type="entry name" value="Phosphatidylinositol 3-kinase Catalytic Subunit, Chain A, domain 1"/>
    <property type="match status" value="1"/>
</dbReference>
<proteinExistence type="predicted"/>